<dbReference type="CDD" id="cd06578">
    <property type="entry name" value="HemD"/>
    <property type="match status" value="1"/>
</dbReference>
<dbReference type="SMART" id="SM00862">
    <property type="entry name" value="Trans_reg_C"/>
    <property type="match status" value="1"/>
</dbReference>
<feature type="region of interest" description="Disordered" evidence="3">
    <location>
        <begin position="1"/>
        <end position="43"/>
    </location>
</feature>
<protein>
    <submittedName>
        <fullName evidence="5">Uroporphyrinogen-III synthase</fullName>
    </submittedName>
</protein>
<dbReference type="NCBIfam" id="NF005568">
    <property type="entry name" value="PRK07239.1"/>
    <property type="match status" value="1"/>
</dbReference>
<dbReference type="InterPro" id="IPR016032">
    <property type="entry name" value="Sig_transdc_resp-reg_C-effctor"/>
</dbReference>
<dbReference type="GO" id="GO:0000160">
    <property type="term" value="P:phosphorelay signal transduction system"/>
    <property type="evidence" value="ECO:0007669"/>
    <property type="project" value="InterPro"/>
</dbReference>
<dbReference type="Pfam" id="PF02602">
    <property type="entry name" value="HEM4"/>
    <property type="match status" value="1"/>
</dbReference>
<sequence length="402" mass="43038">MSALHATAAAFPEPGVPATPLASAAGRTGPEAADDGPEKDLPLDGFRIGVTSHRRSQDLIEALERRGAEVLHAPALKIAPVREDESLIEDTRAIIAARPDLCIATTAYGMRRWCEAADTFGIGEQLLETLSATRMFVRGPKARGAVRAAGLADVGISSDETTSTLVDMLLAEGVRGKTVAVQLHGYTDVRQLERLRMSGATVLTVTPYRWVKPDGADRLPRLIEAAVSGNLDVLTFTSAPAVDAMWSTAHEMGVYKQLVESLKTTVATAVVGPITAQPLLDAGLQPLIPERFRMGALIRLVCEHLALNHVRRLDTASGSVELRGRSLRINGEAIEMAPAPLLLLRALIGAGGAVLSREALSDLLELRGSVHALDMTVSRLRSALPDTRLVETVVKRGYRIRV</sequence>
<accession>A0A495ESE9</accession>
<evidence type="ECO:0000256" key="3">
    <source>
        <dbReference type="SAM" id="MobiDB-lite"/>
    </source>
</evidence>
<dbReference type="InterPro" id="IPR036108">
    <property type="entry name" value="4pyrrol_syn_uPrphyn_synt_sf"/>
</dbReference>
<dbReference type="InterPro" id="IPR001867">
    <property type="entry name" value="OmpR/PhoB-type_DNA-bd"/>
</dbReference>
<dbReference type="PROSITE" id="PS51755">
    <property type="entry name" value="OMPR_PHOB"/>
    <property type="match status" value="1"/>
</dbReference>
<evidence type="ECO:0000259" key="4">
    <source>
        <dbReference type="PROSITE" id="PS51755"/>
    </source>
</evidence>
<dbReference type="PANTHER" id="PTHR40082">
    <property type="entry name" value="BLR5956 PROTEIN"/>
    <property type="match status" value="1"/>
</dbReference>
<dbReference type="Gene3D" id="3.40.50.10090">
    <property type="match status" value="2"/>
</dbReference>
<dbReference type="Proteomes" id="UP000276055">
    <property type="component" value="Unassembled WGS sequence"/>
</dbReference>
<dbReference type="Gene3D" id="1.10.10.10">
    <property type="entry name" value="Winged helix-like DNA-binding domain superfamily/Winged helix DNA-binding domain"/>
    <property type="match status" value="1"/>
</dbReference>
<dbReference type="Pfam" id="PF00486">
    <property type="entry name" value="Trans_reg_C"/>
    <property type="match status" value="1"/>
</dbReference>
<gene>
    <name evidence="5" type="ORF">C8D78_2247</name>
</gene>
<dbReference type="PANTHER" id="PTHR40082:SF1">
    <property type="entry name" value="BLR5956 PROTEIN"/>
    <property type="match status" value="1"/>
</dbReference>
<comment type="caution">
    <text evidence="5">The sequence shown here is derived from an EMBL/GenBank/DDBJ whole genome shotgun (WGS) entry which is preliminary data.</text>
</comment>
<dbReference type="SUPFAM" id="SSF69618">
    <property type="entry name" value="HemD-like"/>
    <property type="match status" value="1"/>
</dbReference>
<dbReference type="GO" id="GO:0006780">
    <property type="term" value="P:uroporphyrinogen III biosynthetic process"/>
    <property type="evidence" value="ECO:0007669"/>
    <property type="project" value="InterPro"/>
</dbReference>
<evidence type="ECO:0000256" key="2">
    <source>
        <dbReference type="PROSITE-ProRule" id="PRU01091"/>
    </source>
</evidence>
<keyword evidence="1 2" id="KW-0238">DNA-binding</keyword>
<dbReference type="GO" id="GO:0004852">
    <property type="term" value="F:uroporphyrinogen-III synthase activity"/>
    <property type="evidence" value="ECO:0007669"/>
    <property type="project" value="InterPro"/>
</dbReference>
<dbReference type="SUPFAM" id="SSF46894">
    <property type="entry name" value="C-terminal effector domain of the bipartite response regulators"/>
    <property type="match status" value="1"/>
</dbReference>
<feature type="DNA-binding region" description="OmpR/PhoB-type" evidence="2">
    <location>
        <begin position="310"/>
        <end position="402"/>
    </location>
</feature>
<evidence type="ECO:0000313" key="5">
    <source>
        <dbReference type="EMBL" id="RKR19499.1"/>
    </source>
</evidence>
<name>A0A495ESE9_9MICC</name>
<evidence type="ECO:0000256" key="1">
    <source>
        <dbReference type="ARBA" id="ARBA00023125"/>
    </source>
</evidence>
<feature type="domain" description="OmpR/PhoB-type" evidence="4">
    <location>
        <begin position="310"/>
        <end position="402"/>
    </location>
</feature>
<evidence type="ECO:0000313" key="6">
    <source>
        <dbReference type="Proteomes" id="UP000276055"/>
    </source>
</evidence>
<dbReference type="AlphaFoldDB" id="A0A495ESE9"/>
<reference evidence="5 6" key="1">
    <citation type="submission" date="2018-10" db="EMBL/GenBank/DDBJ databases">
        <title>Genomic Encyclopedia of Type Strains, Phase IV (KMG-IV): sequencing the most valuable type-strain genomes for metagenomic binning, comparative biology and taxonomic classification.</title>
        <authorList>
            <person name="Goeker M."/>
        </authorList>
    </citation>
    <scope>NUCLEOTIDE SEQUENCE [LARGE SCALE GENOMIC DNA]</scope>
    <source>
        <strain evidence="5 6">DSM 25586</strain>
    </source>
</reference>
<dbReference type="EMBL" id="RBIR01000004">
    <property type="protein sequence ID" value="RKR19499.1"/>
    <property type="molecule type" value="Genomic_DNA"/>
</dbReference>
<proteinExistence type="predicted"/>
<dbReference type="InterPro" id="IPR003754">
    <property type="entry name" value="4pyrrol_synth_uPrphyn_synth"/>
</dbReference>
<dbReference type="GO" id="GO:0006355">
    <property type="term" value="P:regulation of DNA-templated transcription"/>
    <property type="evidence" value="ECO:0007669"/>
    <property type="project" value="InterPro"/>
</dbReference>
<dbReference type="RefSeq" id="WP_120953668.1">
    <property type="nucleotide sequence ID" value="NZ_RBIR01000004.1"/>
</dbReference>
<dbReference type="InterPro" id="IPR039793">
    <property type="entry name" value="UROS/Hem4"/>
</dbReference>
<organism evidence="5 6">
    <name type="scientific">Arthrobacter oryzae</name>
    <dbReference type="NCBI Taxonomy" id="409290"/>
    <lineage>
        <taxon>Bacteria</taxon>
        <taxon>Bacillati</taxon>
        <taxon>Actinomycetota</taxon>
        <taxon>Actinomycetes</taxon>
        <taxon>Micrococcales</taxon>
        <taxon>Micrococcaceae</taxon>
        <taxon>Arthrobacter</taxon>
    </lineage>
</organism>
<dbReference type="InterPro" id="IPR036388">
    <property type="entry name" value="WH-like_DNA-bd_sf"/>
</dbReference>
<dbReference type="OrthoDB" id="213853at2"/>
<dbReference type="GO" id="GO:0003677">
    <property type="term" value="F:DNA binding"/>
    <property type="evidence" value="ECO:0007669"/>
    <property type="project" value="UniProtKB-UniRule"/>
</dbReference>